<dbReference type="Proteomes" id="UP000027647">
    <property type="component" value="Unassembled WGS sequence"/>
</dbReference>
<evidence type="ECO:0000313" key="3">
    <source>
        <dbReference type="Proteomes" id="UP000027647"/>
    </source>
</evidence>
<reference evidence="2 3" key="1">
    <citation type="submission" date="2014-04" db="EMBL/GenBank/DDBJ databases">
        <title>A comprehensive comparison of genomes of Erythrobacter spp. strains.</title>
        <authorList>
            <person name="Zheng Q."/>
        </authorList>
    </citation>
    <scope>NUCLEOTIDE SEQUENCE [LARGE SCALE GENOMIC DNA]</scope>
    <source>
        <strain evidence="2 3">DSM 6997</strain>
    </source>
</reference>
<evidence type="ECO:0000256" key="1">
    <source>
        <dbReference type="SAM" id="MobiDB-lite"/>
    </source>
</evidence>
<sequence>MDTGKHSEGRKSGPDHPSTFRAYSHPQIPILRQAKSLLQVADTQRSNQLNTKAVFDPEQGADTFKPVSYASPEAENACIFHYTLPCVKPI</sequence>
<accession>A0A074MAN2</accession>
<dbReference type="EMBL" id="JMIW01000004">
    <property type="protein sequence ID" value="KEO89815.1"/>
    <property type="molecule type" value="Genomic_DNA"/>
</dbReference>
<dbReference type="AlphaFoldDB" id="A0A074MAN2"/>
<feature type="region of interest" description="Disordered" evidence="1">
    <location>
        <begin position="1"/>
        <end position="25"/>
    </location>
</feature>
<organism evidence="2 3">
    <name type="scientific">Erythrobacter longus</name>
    <dbReference type="NCBI Taxonomy" id="1044"/>
    <lineage>
        <taxon>Bacteria</taxon>
        <taxon>Pseudomonadati</taxon>
        <taxon>Pseudomonadota</taxon>
        <taxon>Alphaproteobacteria</taxon>
        <taxon>Sphingomonadales</taxon>
        <taxon>Erythrobacteraceae</taxon>
        <taxon>Erythrobacter/Porphyrobacter group</taxon>
        <taxon>Erythrobacter</taxon>
    </lineage>
</organism>
<dbReference type="STRING" id="1044.EH31_11730"/>
<name>A0A074MAN2_ERYLO</name>
<gene>
    <name evidence="2" type="ORF">EH31_11730</name>
</gene>
<evidence type="ECO:0000313" key="2">
    <source>
        <dbReference type="EMBL" id="KEO89815.1"/>
    </source>
</evidence>
<proteinExistence type="predicted"/>
<feature type="compositionally biased region" description="Basic and acidic residues" evidence="1">
    <location>
        <begin position="1"/>
        <end position="14"/>
    </location>
</feature>
<protein>
    <submittedName>
        <fullName evidence="2">Uncharacterized protein</fullName>
    </submittedName>
</protein>
<comment type="caution">
    <text evidence="2">The sequence shown here is derived from an EMBL/GenBank/DDBJ whole genome shotgun (WGS) entry which is preliminary data.</text>
</comment>
<keyword evidence="3" id="KW-1185">Reference proteome</keyword>